<dbReference type="EC" id="1.1.1.169" evidence="3 9"/>
<sequence length="295" mass="32929">MEFTEIIVLGSGVIGSCYGALLSPKHKVIMIDKSEVVRKINNQGIRIITDRENEFKPIAQTELTKIPAQTLILLTTKAHQTKTALRKIKNLLRSDTVILILQNGLGNEAMVRKIIGDRGEVIRGIVNSGAWEQKPGCFALILRETVLEPTETAKTIAALFNRSGIPTRISLNFNTELWQKLILNCVANPLTAILRVRNYQIGVPILSNLRRQIVEECIKVAKAEGIMLNANLPEALAKAIQGYTNFSSMYQDIIRHRKTEIDFLNGKIVELAKRHNISVPINEALTAMIKFLEGK</sequence>
<evidence type="ECO:0000256" key="9">
    <source>
        <dbReference type="RuleBase" id="RU362068"/>
    </source>
</evidence>
<dbReference type="Gene3D" id="1.10.1040.10">
    <property type="entry name" value="N-(1-d-carboxylethyl)-l-norvaline Dehydrogenase, domain 2"/>
    <property type="match status" value="1"/>
</dbReference>
<dbReference type="InterPro" id="IPR003710">
    <property type="entry name" value="ApbA"/>
</dbReference>
<dbReference type="SUPFAM" id="SSF48179">
    <property type="entry name" value="6-phosphogluconate dehydrogenase C-terminal domain-like"/>
    <property type="match status" value="1"/>
</dbReference>
<evidence type="ECO:0000256" key="1">
    <source>
        <dbReference type="ARBA" id="ARBA00004994"/>
    </source>
</evidence>
<dbReference type="UniPathway" id="UPA00028">
    <property type="reaction ID" value="UER00004"/>
</dbReference>
<dbReference type="NCBIfam" id="TIGR00745">
    <property type="entry name" value="apbA_panE"/>
    <property type="match status" value="1"/>
</dbReference>
<dbReference type="EMBL" id="DTLI01000160">
    <property type="protein sequence ID" value="HHS52548.1"/>
    <property type="molecule type" value="Genomic_DNA"/>
</dbReference>
<dbReference type="GO" id="GO:0008677">
    <property type="term" value="F:2-dehydropantoate 2-reductase activity"/>
    <property type="evidence" value="ECO:0007669"/>
    <property type="project" value="UniProtKB-EC"/>
</dbReference>
<feature type="domain" description="Ketopantoate reductase C-terminal" evidence="11">
    <location>
        <begin position="172"/>
        <end position="293"/>
    </location>
</feature>
<evidence type="ECO:0000256" key="5">
    <source>
        <dbReference type="ARBA" id="ARBA00022857"/>
    </source>
</evidence>
<dbReference type="Pfam" id="PF02558">
    <property type="entry name" value="ApbA"/>
    <property type="match status" value="1"/>
</dbReference>
<keyword evidence="6 9" id="KW-0560">Oxidoreductase</keyword>
<keyword evidence="5 9" id="KW-0521">NADP</keyword>
<evidence type="ECO:0000256" key="6">
    <source>
        <dbReference type="ARBA" id="ARBA00023002"/>
    </source>
</evidence>
<name>A0A7C6A9M8_UNCW3</name>
<evidence type="ECO:0000256" key="8">
    <source>
        <dbReference type="ARBA" id="ARBA00048793"/>
    </source>
</evidence>
<keyword evidence="9" id="KW-0566">Pantothenate biosynthesis</keyword>
<feature type="domain" description="Ketopantoate reductase N-terminal" evidence="10">
    <location>
        <begin position="6"/>
        <end position="137"/>
    </location>
</feature>
<dbReference type="InterPro" id="IPR013328">
    <property type="entry name" value="6PGD_dom2"/>
</dbReference>
<dbReference type="InterPro" id="IPR013332">
    <property type="entry name" value="KPR_N"/>
</dbReference>
<accession>A0A7C6A9M8</accession>
<evidence type="ECO:0000256" key="3">
    <source>
        <dbReference type="ARBA" id="ARBA00013014"/>
    </source>
</evidence>
<dbReference type="PANTHER" id="PTHR43765:SF2">
    <property type="entry name" value="2-DEHYDROPANTOATE 2-REDUCTASE"/>
    <property type="match status" value="1"/>
</dbReference>
<proteinExistence type="inferred from homology"/>
<dbReference type="AlphaFoldDB" id="A0A7C6A9M8"/>
<comment type="catalytic activity">
    <reaction evidence="8 9">
        <text>(R)-pantoate + NADP(+) = 2-dehydropantoate + NADPH + H(+)</text>
        <dbReference type="Rhea" id="RHEA:16233"/>
        <dbReference type="ChEBI" id="CHEBI:11561"/>
        <dbReference type="ChEBI" id="CHEBI:15378"/>
        <dbReference type="ChEBI" id="CHEBI:15980"/>
        <dbReference type="ChEBI" id="CHEBI:57783"/>
        <dbReference type="ChEBI" id="CHEBI:58349"/>
        <dbReference type="EC" id="1.1.1.169"/>
    </reaction>
</comment>
<evidence type="ECO:0000256" key="4">
    <source>
        <dbReference type="ARBA" id="ARBA00019465"/>
    </source>
</evidence>
<evidence type="ECO:0000256" key="2">
    <source>
        <dbReference type="ARBA" id="ARBA00007870"/>
    </source>
</evidence>
<dbReference type="InterPro" id="IPR008927">
    <property type="entry name" value="6-PGluconate_DH-like_C_sf"/>
</dbReference>
<dbReference type="GO" id="GO:0005737">
    <property type="term" value="C:cytoplasm"/>
    <property type="evidence" value="ECO:0007669"/>
    <property type="project" value="TreeGrafter"/>
</dbReference>
<comment type="pathway">
    <text evidence="1 9">Cofactor biosynthesis; (R)-pantothenate biosynthesis; (R)-pantoate from 3-methyl-2-oxobutanoate: step 2/2.</text>
</comment>
<dbReference type="InterPro" id="IPR050838">
    <property type="entry name" value="Ketopantoate_reductase"/>
</dbReference>
<evidence type="ECO:0000313" key="12">
    <source>
        <dbReference type="EMBL" id="HHS52548.1"/>
    </source>
</evidence>
<dbReference type="GO" id="GO:0015940">
    <property type="term" value="P:pantothenate biosynthetic process"/>
    <property type="evidence" value="ECO:0007669"/>
    <property type="project" value="UniProtKB-UniPathway"/>
</dbReference>
<dbReference type="Gene3D" id="3.40.50.720">
    <property type="entry name" value="NAD(P)-binding Rossmann-like Domain"/>
    <property type="match status" value="1"/>
</dbReference>
<dbReference type="PANTHER" id="PTHR43765">
    <property type="entry name" value="2-DEHYDROPANTOATE 2-REDUCTASE-RELATED"/>
    <property type="match status" value="1"/>
</dbReference>
<organism evidence="12">
    <name type="scientific">candidate division WOR-3 bacterium</name>
    <dbReference type="NCBI Taxonomy" id="2052148"/>
    <lineage>
        <taxon>Bacteria</taxon>
        <taxon>Bacteria division WOR-3</taxon>
    </lineage>
</organism>
<evidence type="ECO:0000259" key="10">
    <source>
        <dbReference type="Pfam" id="PF02558"/>
    </source>
</evidence>
<dbReference type="GO" id="GO:0050661">
    <property type="term" value="F:NADP binding"/>
    <property type="evidence" value="ECO:0007669"/>
    <property type="project" value="TreeGrafter"/>
</dbReference>
<evidence type="ECO:0000256" key="7">
    <source>
        <dbReference type="ARBA" id="ARBA00032024"/>
    </source>
</evidence>
<evidence type="ECO:0000259" key="11">
    <source>
        <dbReference type="Pfam" id="PF08546"/>
    </source>
</evidence>
<dbReference type="InterPro" id="IPR013752">
    <property type="entry name" value="KPA_reductase"/>
</dbReference>
<protein>
    <recommendedName>
        <fullName evidence="4 9">2-dehydropantoate 2-reductase</fullName>
        <ecNumber evidence="3 9">1.1.1.169</ecNumber>
    </recommendedName>
    <alternativeName>
        <fullName evidence="7 9">Ketopantoate reductase</fullName>
    </alternativeName>
</protein>
<dbReference type="FunFam" id="1.10.1040.10:FF:000017">
    <property type="entry name" value="2-dehydropantoate 2-reductase"/>
    <property type="match status" value="1"/>
</dbReference>
<dbReference type="SUPFAM" id="SSF51735">
    <property type="entry name" value="NAD(P)-binding Rossmann-fold domains"/>
    <property type="match status" value="1"/>
</dbReference>
<comment type="similarity">
    <text evidence="2 9">Belongs to the ketopantoate reductase family.</text>
</comment>
<reference evidence="12" key="1">
    <citation type="journal article" date="2020" name="mSystems">
        <title>Genome- and Community-Level Interaction Insights into Carbon Utilization and Element Cycling Functions of Hydrothermarchaeota in Hydrothermal Sediment.</title>
        <authorList>
            <person name="Zhou Z."/>
            <person name="Liu Y."/>
            <person name="Xu W."/>
            <person name="Pan J."/>
            <person name="Luo Z.H."/>
            <person name="Li M."/>
        </authorList>
    </citation>
    <scope>NUCLEOTIDE SEQUENCE [LARGE SCALE GENOMIC DNA]</scope>
    <source>
        <strain evidence="12">SpSt-876</strain>
    </source>
</reference>
<dbReference type="Pfam" id="PF08546">
    <property type="entry name" value="ApbA_C"/>
    <property type="match status" value="1"/>
</dbReference>
<comment type="function">
    <text evidence="9">Catalyzes the NADPH-dependent reduction of ketopantoate into pantoic acid.</text>
</comment>
<gene>
    <name evidence="12" type="ORF">ENW73_06755</name>
</gene>
<dbReference type="InterPro" id="IPR036291">
    <property type="entry name" value="NAD(P)-bd_dom_sf"/>
</dbReference>
<comment type="caution">
    <text evidence="12">The sequence shown here is derived from an EMBL/GenBank/DDBJ whole genome shotgun (WGS) entry which is preliminary data.</text>
</comment>